<dbReference type="GO" id="GO:0003713">
    <property type="term" value="F:transcription coactivator activity"/>
    <property type="evidence" value="ECO:0007669"/>
    <property type="project" value="TreeGrafter"/>
</dbReference>
<dbReference type="GO" id="GO:0071819">
    <property type="term" value="C:DUBm complex"/>
    <property type="evidence" value="ECO:0007669"/>
    <property type="project" value="TreeGrafter"/>
</dbReference>
<dbReference type="Pfam" id="PF08209">
    <property type="entry name" value="Sgf11"/>
    <property type="match status" value="1"/>
</dbReference>
<dbReference type="EMBL" id="OOIN01000005">
    <property type="protein sequence ID" value="SPO23508.1"/>
    <property type="molecule type" value="Genomic_DNA"/>
</dbReference>
<reference evidence="12 13" key="1">
    <citation type="submission" date="2018-03" db="EMBL/GenBank/DDBJ databases">
        <authorList>
            <person name="Guldener U."/>
        </authorList>
    </citation>
    <scope>NUCLEOTIDE SEQUENCE [LARGE SCALE GENOMIC DNA]</scope>
    <source>
        <strain evidence="12 13">NBRC100155</strain>
    </source>
</reference>
<dbReference type="Proteomes" id="UP000324022">
    <property type="component" value="Unassembled WGS sequence"/>
</dbReference>
<comment type="subcellular location">
    <subcellularLocation>
        <location evidence="1 10">Nucleus</location>
    </subcellularLocation>
</comment>
<keyword evidence="4" id="KW-0862">Zinc</keyword>
<feature type="compositionally biased region" description="Polar residues" evidence="11">
    <location>
        <begin position="219"/>
        <end position="236"/>
    </location>
</feature>
<keyword evidence="7 10" id="KW-0010">Activator</keyword>
<dbReference type="GO" id="GO:0008270">
    <property type="term" value="F:zinc ion binding"/>
    <property type="evidence" value="ECO:0007669"/>
    <property type="project" value="UniProtKB-KW"/>
</dbReference>
<evidence type="ECO:0000256" key="7">
    <source>
        <dbReference type="ARBA" id="ARBA00023159"/>
    </source>
</evidence>
<evidence type="ECO:0000256" key="3">
    <source>
        <dbReference type="ARBA" id="ARBA00022771"/>
    </source>
</evidence>
<keyword evidence="6" id="KW-0805">Transcription regulation</keyword>
<evidence type="ECO:0000313" key="13">
    <source>
        <dbReference type="Proteomes" id="UP000324022"/>
    </source>
</evidence>
<evidence type="ECO:0000256" key="1">
    <source>
        <dbReference type="ARBA" id="ARBA00004123"/>
    </source>
</evidence>
<gene>
    <name evidence="12" type="ORF">UTRI_02187</name>
</gene>
<evidence type="ECO:0000313" key="12">
    <source>
        <dbReference type="EMBL" id="SPO23508.1"/>
    </source>
</evidence>
<dbReference type="PANTHER" id="PTHR46367">
    <property type="entry name" value="ATAXIN-7-LIKE PROTEIN 3"/>
    <property type="match status" value="1"/>
</dbReference>
<organism evidence="12 13">
    <name type="scientific">Ustilago trichophora</name>
    <dbReference type="NCBI Taxonomy" id="86804"/>
    <lineage>
        <taxon>Eukaryota</taxon>
        <taxon>Fungi</taxon>
        <taxon>Dikarya</taxon>
        <taxon>Basidiomycota</taxon>
        <taxon>Ustilaginomycotina</taxon>
        <taxon>Ustilaginomycetes</taxon>
        <taxon>Ustilaginales</taxon>
        <taxon>Ustilaginaceae</taxon>
        <taxon>Ustilago</taxon>
    </lineage>
</organism>
<feature type="region of interest" description="Disordered" evidence="11">
    <location>
        <begin position="65"/>
        <end position="90"/>
    </location>
</feature>
<dbReference type="GO" id="GO:0000124">
    <property type="term" value="C:SAGA complex"/>
    <property type="evidence" value="ECO:0007669"/>
    <property type="project" value="TreeGrafter"/>
</dbReference>
<dbReference type="InterPro" id="IPR013246">
    <property type="entry name" value="SAGA_su_Sgf11"/>
</dbReference>
<dbReference type="GO" id="GO:0006325">
    <property type="term" value="P:chromatin organization"/>
    <property type="evidence" value="ECO:0007669"/>
    <property type="project" value="UniProtKB-KW"/>
</dbReference>
<sequence length="481" mass="50536">MANDPKALIAAKFLDSFLREIVLDTALTTHTNIKRARSICHLCGTRCQAHTPAAEQSILSATLDISSKPATPGSRSGTPAPGGSGSTSSKPDYYSNNPLFECLVCSRQVSSNRYATHLAKCMGMGSKGGRKGAARNAKATTAGVASLAARSGAGTPRYGSDLDDDSFAKRKNGVNAKNGTKRANSPLAASTLANARMNKRIKTSSPTPPPSDSGVGMNRSYSSQTFAPSALGTSTVLSGSPLNPNNNNNASSSTTTTTTKSSSKLNGSSKLKHDSSSSSSSTKKRKRFIDDDEEDDAGGKRSYDGQSASEADSNGEEGEISDDDDDDDVALAAGSRPPSSSTKIKLPIRSTPTTSCSFSKPKTFIIADDSDEDSDTNLSARRKTNPASDDDDDEDDDDDDDDDDEHDDNDDDDDEDDEEDDDLQVTRVTHSSNAGGARAKKKKPSTTPSATNSGGLQRERGSDGEFIDVESASEQSDADSF</sequence>
<feature type="region of interest" description="Disordered" evidence="11">
    <location>
        <begin position="197"/>
        <end position="481"/>
    </location>
</feature>
<evidence type="ECO:0000256" key="5">
    <source>
        <dbReference type="ARBA" id="ARBA00022853"/>
    </source>
</evidence>
<evidence type="ECO:0000256" key="6">
    <source>
        <dbReference type="ARBA" id="ARBA00023015"/>
    </source>
</evidence>
<dbReference type="Gene3D" id="3.30.160.60">
    <property type="entry name" value="Classic Zinc Finger"/>
    <property type="match status" value="1"/>
</dbReference>
<accession>A0A5C3DZ60</accession>
<keyword evidence="8" id="KW-0804">Transcription</keyword>
<feature type="compositionally biased region" description="Acidic residues" evidence="11">
    <location>
        <begin position="388"/>
        <end position="423"/>
    </location>
</feature>
<evidence type="ECO:0000256" key="8">
    <source>
        <dbReference type="ARBA" id="ARBA00023163"/>
    </source>
</evidence>
<proteinExistence type="inferred from homology"/>
<protein>
    <recommendedName>
        <fullName evidence="10">SAGA-associated factor 11</fullName>
    </recommendedName>
</protein>
<dbReference type="AlphaFoldDB" id="A0A5C3DZ60"/>
<name>A0A5C3DZ60_9BASI</name>
<dbReference type="InterPro" id="IPR051078">
    <property type="entry name" value="SGF11"/>
</dbReference>
<evidence type="ECO:0000256" key="4">
    <source>
        <dbReference type="ARBA" id="ARBA00022833"/>
    </source>
</evidence>
<dbReference type="PANTHER" id="PTHR46367:SF1">
    <property type="entry name" value="ATAXIN-7-LIKE PROTEIN 3"/>
    <property type="match status" value="1"/>
</dbReference>
<dbReference type="OrthoDB" id="21557at2759"/>
<dbReference type="GO" id="GO:0006357">
    <property type="term" value="P:regulation of transcription by RNA polymerase II"/>
    <property type="evidence" value="ECO:0007669"/>
    <property type="project" value="TreeGrafter"/>
</dbReference>
<evidence type="ECO:0000256" key="10">
    <source>
        <dbReference type="RuleBase" id="RU261113"/>
    </source>
</evidence>
<keyword evidence="13" id="KW-1185">Reference proteome</keyword>
<keyword evidence="3" id="KW-0863">Zinc-finger</keyword>
<comment type="similarity">
    <text evidence="10">Belongs to the SGF11 family.</text>
</comment>
<feature type="region of interest" description="Disordered" evidence="11">
    <location>
        <begin position="147"/>
        <end position="184"/>
    </location>
</feature>
<feature type="compositionally biased region" description="Polar residues" evidence="11">
    <location>
        <begin position="175"/>
        <end position="184"/>
    </location>
</feature>
<keyword evidence="9" id="KW-0539">Nucleus</keyword>
<keyword evidence="5" id="KW-0156">Chromatin regulator</keyword>
<evidence type="ECO:0000256" key="11">
    <source>
        <dbReference type="SAM" id="MobiDB-lite"/>
    </source>
</evidence>
<keyword evidence="2" id="KW-0479">Metal-binding</keyword>
<evidence type="ECO:0000256" key="9">
    <source>
        <dbReference type="ARBA" id="ARBA00023242"/>
    </source>
</evidence>
<feature type="compositionally biased region" description="Low complexity" evidence="11">
    <location>
        <begin position="237"/>
        <end position="269"/>
    </location>
</feature>
<evidence type="ECO:0000256" key="2">
    <source>
        <dbReference type="ARBA" id="ARBA00022723"/>
    </source>
</evidence>
<feature type="compositionally biased region" description="Polar residues" evidence="11">
    <location>
        <begin position="350"/>
        <end position="360"/>
    </location>
</feature>
<feature type="compositionally biased region" description="Acidic residues" evidence="11">
    <location>
        <begin position="313"/>
        <end position="329"/>
    </location>
</feature>